<dbReference type="Proteomes" id="UP000462760">
    <property type="component" value="Unassembled WGS sequence"/>
</dbReference>
<keyword evidence="1" id="KW-0175">Coiled coil</keyword>
<reference evidence="3 4" key="1">
    <citation type="submission" date="2019-08" db="EMBL/GenBank/DDBJ databases">
        <title>In-depth cultivation of the pig gut microbiome towards novel bacterial diversity and tailored functional studies.</title>
        <authorList>
            <person name="Wylensek D."/>
            <person name="Hitch T.C.A."/>
            <person name="Clavel T."/>
        </authorList>
    </citation>
    <scope>NUCLEOTIDE SEQUENCE [LARGE SCALE GENOMIC DNA]</scope>
    <source>
        <strain evidence="3 4">Med78-601-WT-4W-RMD-3</strain>
    </source>
</reference>
<evidence type="ECO:0000313" key="3">
    <source>
        <dbReference type="EMBL" id="MSS42403.1"/>
    </source>
</evidence>
<dbReference type="RefSeq" id="WP_154481985.1">
    <property type="nucleotide sequence ID" value="NZ_JAHLOA010000006.1"/>
</dbReference>
<proteinExistence type="predicted"/>
<comment type="caution">
    <text evidence="3">The sequence shown here is derived from an EMBL/GenBank/DDBJ whole genome shotgun (WGS) entry which is preliminary data.</text>
</comment>
<protein>
    <submittedName>
        <fullName evidence="3">Uncharacterized protein</fullName>
    </submittedName>
</protein>
<sequence>MENFIQNELKVFCIETIKLLDFLKEEGKITNKEYSEHLKEKKEFLEKLEKNEKSMERLLL</sequence>
<feature type="coiled-coil region" evidence="1">
    <location>
        <begin position="31"/>
        <end position="58"/>
    </location>
</feature>
<dbReference type="Proteomes" id="UP001108123">
    <property type="component" value="Unassembled WGS sequence"/>
</dbReference>
<evidence type="ECO:0000313" key="5">
    <source>
        <dbReference type="Proteomes" id="UP001108123"/>
    </source>
</evidence>
<evidence type="ECO:0000313" key="4">
    <source>
        <dbReference type="Proteomes" id="UP000462760"/>
    </source>
</evidence>
<evidence type="ECO:0000313" key="2">
    <source>
        <dbReference type="EMBL" id="MCG4564399.1"/>
    </source>
</evidence>
<keyword evidence="5" id="KW-1185">Reference proteome</keyword>
<evidence type="ECO:0000256" key="1">
    <source>
        <dbReference type="SAM" id="Coils"/>
    </source>
</evidence>
<organism evidence="3 4">
    <name type="scientific">Anaerosalibacter bizertensis</name>
    <dbReference type="NCBI Taxonomy" id="932217"/>
    <lineage>
        <taxon>Bacteria</taxon>
        <taxon>Bacillati</taxon>
        <taxon>Bacillota</taxon>
        <taxon>Tissierellia</taxon>
        <taxon>Tissierellales</taxon>
        <taxon>Sporanaerobacteraceae</taxon>
        <taxon>Anaerosalibacter</taxon>
    </lineage>
</organism>
<gene>
    <name evidence="3" type="ORF">FYJ27_01445</name>
    <name evidence="2" type="ORF">L0P62_02950</name>
</gene>
<dbReference type="AlphaFoldDB" id="A0A844FEI7"/>
<accession>A0A844FEI7</accession>
<reference evidence="2" key="2">
    <citation type="submission" date="2022-01" db="EMBL/GenBank/DDBJ databases">
        <title>Collection of gut derived symbiotic bacterial strains cultured from healthy donors.</title>
        <authorList>
            <person name="Lin H."/>
            <person name="Kohout C."/>
            <person name="Waligurski E."/>
            <person name="Pamer E.G."/>
        </authorList>
    </citation>
    <scope>NUCLEOTIDE SEQUENCE</scope>
    <source>
        <strain evidence="2">MSK.14.39</strain>
    </source>
</reference>
<dbReference type="EMBL" id="VULR01000001">
    <property type="protein sequence ID" value="MSS42403.1"/>
    <property type="molecule type" value="Genomic_DNA"/>
</dbReference>
<name>A0A844FEI7_9FIRM</name>
<dbReference type="EMBL" id="JAKNID010000006">
    <property type="protein sequence ID" value="MCG4564399.1"/>
    <property type="molecule type" value="Genomic_DNA"/>
</dbReference>